<name>A0ACC1WZS9_MELAZ</name>
<evidence type="ECO:0000313" key="1">
    <source>
        <dbReference type="EMBL" id="KAJ4703969.1"/>
    </source>
</evidence>
<keyword evidence="1" id="KW-0675">Receptor</keyword>
<sequence>MTRPKMRDIELNLAVLVPILLCAGSAESKCGDGCDALGSYTVWNGTNMTFISDVFATTTDNILSFNPGVDKDRISIGERIIVPYECNCIHGQFLGRNFSYKIITGDSYVKIAEKYYANLTTVDWLRSNNNFKDFNIPDVDTSINVIVNCSCGNKKVSKDYGLFLTYPIGSGENLNTIANMSGIPPELLQNYNRDSNFSSGLVYIPWKDRSGNYPRLQISRDGISKGVIAGISLGGVVGSLFLAFCLYLGLCRRKKAAEASFLPEGKEEHSIQHGSASTLEKTSESVALVSSPGLTSITVDKSVEFSYEELAKATDDFSMANKIGQGGFGAVYYAELRGEKAAIKKMDMQASKEFLAELKVLTHVHHLNLVRLIGYCVEGCLFLVYEFIENGNLSQHLRGSGRDPLPWLTRLQIALDSARGLEYIHEHTAPVYIHRDIKSANILIDNNFRAKVADFGLAKLTEFGNASLNTGLLGTFGYMPPEAVFGNVSPKTDVYAFGVVLYELISAKDAIIMTNETVTQSKGLVALFEDVLNQSDPREDLGKVVDPRLGDNYPLDLVMKIAQLAKACTQEDPQLRPNMRKIVVALTTLSSSTEDWDVAALYENPTLVNLMSGR</sequence>
<proteinExistence type="predicted"/>
<keyword evidence="1" id="KW-0418">Kinase</keyword>
<protein>
    <submittedName>
        <fullName evidence="1">Receptor protein kinase</fullName>
    </submittedName>
</protein>
<dbReference type="EMBL" id="CM051406">
    <property type="protein sequence ID" value="KAJ4703969.1"/>
    <property type="molecule type" value="Genomic_DNA"/>
</dbReference>
<keyword evidence="1" id="KW-0808">Transferase</keyword>
<accession>A0ACC1WZS9</accession>
<reference evidence="1 2" key="1">
    <citation type="journal article" date="2023" name="Science">
        <title>Complex scaffold remodeling in plant triterpene biosynthesis.</title>
        <authorList>
            <person name="De La Pena R."/>
            <person name="Hodgson H."/>
            <person name="Liu J.C."/>
            <person name="Stephenson M.J."/>
            <person name="Martin A.C."/>
            <person name="Owen C."/>
            <person name="Harkess A."/>
            <person name="Leebens-Mack J."/>
            <person name="Jimenez L.E."/>
            <person name="Osbourn A."/>
            <person name="Sattely E.S."/>
        </authorList>
    </citation>
    <scope>NUCLEOTIDE SEQUENCE [LARGE SCALE GENOMIC DNA]</scope>
    <source>
        <strain evidence="2">cv. JPN11</strain>
        <tissue evidence="1">Leaf</tissue>
    </source>
</reference>
<gene>
    <name evidence="1" type="ORF">OWV82_023799</name>
</gene>
<organism evidence="1 2">
    <name type="scientific">Melia azedarach</name>
    <name type="common">Chinaberry tree</name>
    <dbReference type="NCBI Taxonomy" id="155640"/>
    <lineage>
        <taxon>Eukaryota</taxon>
        <taxon>Viridiplantae</taxon>
        <taxon>Streptophyta</taxon>
        <taxon>Embryophyta</taxon>
        <taxon>Tracheophyta</taxon>
        <taxon>Spermatophyta</taxon>
        <taxon>Magnoliopsida</taxon>
        <taxon>eudicotyledons</taxon>
        <taxon>Gunneridae</taxon>
        <taxon>Pentapetalae</taxon>
        <taxon>rosids</taxon>
        <taxon>malvids</taxon>
        <taxon>Sapindales</taxon>
        <taxon>Meliaceae</taxon>
        <taxon>Melia</taxon>
    </lineage>
</organism>
<comment type="caution">
    <text evidence="1">The sequence shown here is derived from an EMBL/GenBank/DDBJ whole genome shotgun (WGS) entry which is preliminary data.</text>
</comment>
<keyword evidence="2" id="KW-1185">Reference proteome</keyword>
<dbReference type="Proteomes" id="UP001164539">
    <property type="component" value="Chromosome 13"/>
</dbReference>
<evidence type="ECO:0000313" key="2">
    <source>
        <dbReference type="Proteomes" id="UP001164539"/>
    </source>
</evidence>